<evidence type="ECO:0000313" key="1">
    <source>
        <dbReference type="EMBL" id="GIG03806.1"/>
    </source>
</evidence>
<gene>
    <name evidence="1" type="ORF">Cco03nite_05060</name>
</gene>
<evidence type="ECO:0000313" key="2">
    <source>
        <dbReference type="Proteomes" id="UP000630887"/>
    </source>
</evidence>
<name>A0A8J3P6T0_9ACTN</name>
<protein>
    <submittedName>
        <fullName evidence="1">Uncharacterized protein</fullName>
    </submittedName>
</protein>
<dbReference type="AlphaFoldDB" id="A0A8J3P6T0"/>
<reference evidence="1 2" key="1">
    <citation type="submission" date="2021-01" db="EMBL/GenBank/DDBJ databases">
        <title>Whole genome shotgun sequence of Catellatospora coxensis NBRC 107359.</title>
        <authorList>
            <person name="Komaki H."/>
            <person name="Tamura T."/>
        </authorList>
    </citation>
    <scope>NUCLEOTIDE SEQUENCE [LARGE SCALE GENOMIC DNA]</scope>
    <source>
        <strain evidence="1 2">NBRC 107359</strain>
    </source>
</reference>
<dbReference type="EMBL" id="BONI01000002">
    <property type="protein sequence ID" value="GIG03806.1"/>
    <property type="molecule type" value="Genomic_DNA"/>
</dbReference>
<sequence>MQPSIQLIQVLRTYCDRLEPDSMADLRLSIQRGRYPWLRDELAAAVGNTDLGDDWWSHAIGDHVSAEPGTAERQDCLQDRLWRALFPTEPPPQRP</sequence>
<comment type="caution">
    <text evidence="1">The sequence shown here is derived from an EMBL/GenBank/DDBJ whole genome shotgun (WGS) entry which is preliminary data.</text>
</comment>
<proteinExistence type="predicted"/>
<keyword evidence="2" id="KW-1185">Reference proteome</keyword>
<organism evidence="1 2">
    <name type="scientific">Catellatospora coxensis</name>
    <dbReference type="NCBI Taxonomy" id="310354"/>
    <lineage>
        <taxon>Bacteria</taxon>
        <taxon>Bacillati</taxon>
        <taxon>Actinomycetota</taxon>
        <taxon>Actinomycetes</taxon>
        <taxon>Micromonosporales</taxon>
        <taxon>Micromonosporaceae</taxon>
        <taxon>Catellatospora</taxon>
    </lineage>
</organism>
<dbReference type="Proteomes" id="UP000630887">
    <property type="component" value="Unassembled WGS sequence"/>
</dbReference>
<dbReference type="RefSeq" id="WP_203688264.1">
    <property type="nucleotide sequence ID" value="NZ_BAAALC010000001.1"/>
</dbReference>
<accession>A0A8J3P6T0</accession>